<name>A0A6B3SZY1_9BURK</name>
<dbReference type="InterPro" id="IPR021104">
    <property type="entry name" value="KfrA_DNA-bd_N"/>
</dbReference>
<evidence type="ECO:0000313" key="4">
    <source>
        <dbReference type="Proteomes" id="UP000482155"/>
    </source>
</evidence>
<feature type="domain" description="KfrA N-terminal DNA-binding" evidence="2">
    <location>
        <begin position="8"/>
        <end position="118"/>
    </location>
</feature>
<sequence>MARAGISYTDVARAASQLVADGRSPTVDSVREALGSTGSKSTISPYLKRWKEEHQGEIAAAESGLPATLIEAVKGLHQHMQADFTLQAEALREKHVVALQEAAATERQLRAERDAIRTAHTALEEECARLRTVLLDLQQQYQNQTTTLAATRAEKDGLQHRLADRAAEVGTLEQQLNQTRAQFEYFQEATAAQRMTDRQAFEQRISRLEHELTAAQQRTASQQVLQARQEAQLGQLESRLEQAKEESKANLDQAISLRTERDRLAERLEASAVARDDALSQATMLGAQVTEARVTAAGFEREATLLAETARMAEQKVAELTQEKLEWMQERTALMQRLEANGDAAKAAS</sequence>
<dbReference type="EMBL" id="JAAIVB010000085">
    <property type="protein sequence ID" value="NEX64909.1"/>
    <property type="molecule type" value="Genomic_DNA"/>
</dbReference>
<evidence type="ECO:0000259" key="2">
    <source>
        <dbReference type="Pfam" id="PF11740"/>
    </source>
</evidence>
<comment type="caution">
    <text evidence="3">The sequence shown here is derived from an EMBL/GenBank/DDBJ whole genome shotgun (WGS) entry which is preliminary data.</text>
</comment>
<feature type="coiled-coil region" evidence="1">
    <location>
        <begin position="88"/>
        <end position="154"/>
    </location>
</feature>
<protein>
    <recommendedName>
        <fullName evidence="2">KfrA N-terminal DNA-binding domain-containing protein</fullName>
    </recommendedName>
</protein>
<keyword evidence="4" id="KW-1185">Reference proteome</keyword>
<feature type="coiled-coil region" evidence="1">
    <location>
        <begin position="303"/>
        <end position="337"/>
    </location>
</feature>
<dbReference type="Proteomes" id="UP000482155">
    <property type="component" value="Unassembled WGS sequence"/>
</dbReference>
<gene>
    <name evidence="3" type="ORF">G3574_27845</name>
</gene>
<reference evidence="3 4" key="1">
    <citation type="submission" date="2020-02" db="EMBL/GenBank/DDBJ databases">
        <authorList>
            <person name="Kim M.K."/>
        </authorList>
    </citation>
    <scope>NUCLEOTIDE SEQUENCE [LARGE SCALE GENOMIC DNA]</scope>
    <source>
        <strain evidence="3 4">17J57-3</strain>
    </source>
</reference>
<organism evidence="3 4">
    <name type="scientific">Noviherbaspirillum galbum</name>
    <dbReference type="NCBI Taxonomy" id="2709383"/>
    <lineage>
        <taxon>Bacteria</taxon>
        <taxon>Pseudomonadati</taxon>
        <taxon>Pseudomonadota</taxon>
        <taxon>Betaproteobacteria</taxon>
        <taxon>Burkholderiales</taxon>
        <taxon>Oxalobacteraceae</taxon>
        <taxon>Noviherbaspirillum</taxon>
    </lineage>
</organism>
<accession>A0A6B3SZY1</accession>
<evidence type="ECO:0000256" key="1">
    <source>
        <dbReference type="SAM" id="Coils"/>
    </source>
</evidence>
<proteinExistence type="predicted"/>
<evidence type="ECO:0000313" key="3">
    <source>
        <dbReference type="EMBL" id="NEX64909.1"/>
    </source>
</evidence>
<dbReference type="Pfam" id="PF11740">
    <property type="entry name" value="KfrA_N"/>
    <property type="match status" value="1"/>
</dbReference>
<keyword evidence="1" id="KW-0175">Coiled coil</keyword>
<dbReference type="Gene3D" id="1.10.287.1490">
    <property type="match status" value="1"/>
</dbReference>
<feature type="coiled-coil region" evidence="1">
    <location>
        <begin position="198"/>
        <end position="253"/>
    </location>
</feature>
<dbReference type="AlphaFoldDB" id="A0A6B3SZY1"/>
<dbReference type="RefSeq" id="WP_163968821.1">
    <property type="nucleotide sequence ID" value="NZ_JAAIVB010000085.1"/>
</dbReference>